<keyword evidence="4 10" id="KW-0812">Transmembrane</keyword>
<evidence type="ECO:0000256" key="10">
    <source>
        <dbReference type="PROSITE-ProRule" id="PRU00282"/>
    </source>
</evidence>
<dbReference type="InterPro" id="IPR018108">
    <property type="entry name" value="MCP_transmembrane"/>
</dbReference>
<organism evidence="13 14">
    <name type="scientific">Nadsonia fulvescens var. elongata DSM 6958</name>
    <dbReference type="NCBI Taxonomy" id="857566"/>
    <lineage>
        <taxon>Eukaryota</taxon>
        <taxon>Fungi</taxon>
        <taxon>Dikarya</taxon>
        <taxon>Ascomycota</taxon>
        <taxon>Saccharomycotina</taxon>
        <taxon>Dipodascomycetes</taxon>
        <taxon>Dipodascales</taxon>
        <taxon>Dipodascales incertae sedis</taxon>
        <taxon>Nadsonia</taxon>
    </lineage>
</organism>
<evidence type="ECO:0000256" key="4">
    <source>
        <dbReference type="ARBA" id="ARBA00022692"/>
    </source>
</evidence>
<dbReference type="PRINTS" id="PR00926">
    <property type="entry name" value="MITOCARRIER"/>
</dbReference>
<sequence length="332" mass="36537">MSQSLPPWGKAVAGATGAVTANLLVYPLDIVKTKLQIQVNTKTKKNQKQAEKSEKGNDTHYRSAWDALQKIYQKESLPGLYKGLAISLVGTATTNFAYFYWYGFVRERYSARIARSATIQHAGSRRMEFSTATELALGAVAGALAQMCTMPIGVITTRLQAPVRRHGYDSTKALASRSVKTTIREIWHEDGPRGFWCGLKASLVLVSNPSITYGSAARIRNIFFNGRPRLSIAENFLIGACSKAIATVSTQPLIVAKTMQQAGTQKTFTEALAFLLRHDGIWGLFKGLGPQLSKGVLVQGLLFMIKDKVEIFISLLLRLFLAAQLKKHRVSL</sequence>
<dbReference type="Pfam" id="PF00153">
    <property type="entry name" value="Mito_carr"/>
    <property type="match status" value="3"/>
</dbReference>
<dbReference type="STRING" id="857566.A0A1E3PJN0"/>
<protein>
    <submittedName>
        <fullName evidence="13">Mitochondrial carrier</fullName>
    </submittedName>
</protein>
<accession>A0A1E3PJN0</accession>
<dbReference type="EMBL" id="KV454409">
    <property type="protein sequence ID" value="ODQ65510.1"/>
    <property type="molecule type" value="Genomic_DNA"/>
</dbReference>
<dbReference type="Gene3D" id="1.50.40.10">
    <property type="entry name" value="Mitochondrial carrier domain"/>
    <property type="match status" value="1"/>
</dbReference>
<evidence type="ECO:0000256" key="1">
    <source>
        <dbReference type="ARBA" id="ARBA00004448"/>
    </source>
</evidence>
<evidence type="ECO:0000256" key="3">
    <source>
        <dbReference type="ARBA" id="ARBA00022448"/>
    </source>
</evidence>
<dbReference type="InterPro" id="IPR023395">
    <property type="entry name" value="MCP_dom_sf"/>
</dbReference>
<dbReference type="GO" id="GO:0005743">
    <property type="term" value="C:mitochondrial inner membrane"/>
    <property type="evidence" value="ECO:0007669"/>
    <property type="project" value="UniProtKB-SubCell"/>
</dbReference>
<dbReference type="OrthoDB" id="446044at2759"/>
<dbReference type="PROSITE" id="PS50920">
    <property type="entry name" value="SOLCAR"/>
    <property type="match status" value="3"/>
</dbReference>
<feature type="transmembrane region" description="Helical" evidence="12">
    <location>
        <begin position="80"/>
        <end position="101"/>
    </location>
</feature>
<evidence type="ECO:0000256" key="2">
    <source>
        <dbReference type="ARBA" id="ARBA00006375"/>
    </source>
</evidence>
<dbReference type="InterPro" id="IPR002067">
    <property type="entry name" value="MCP"/>
</dbReference>
<comment type="similarity">
    <text evidence="2 11">Belongs to the mitochondrial carrier (TC 2.A.29) family.</text>
</comment>
<dbReference type="GO" id="GO:0015217">
    <property type="term" value="F:ADP transmembrane transporter activity"/>
    <property type="evidence" value="ECO:0007669"/>
    <property type="project" value="TreeGrafter"/>
</dbReference>
<proteinExistence type="inferred from homology"/>
<evidence type="ECO:0000256" key="9">
    <source>
        <dbReference type="ARBA" id="ARBA00023136"/>
    </source>
</evidence>
<name>A0A1E3PJN0_9ASCO</name>
<comment type="subcellular location">
    <subcellularLocation>
        <location evidence="1">Mitochondrion inner membrane</location>
        <topology evidence="1">Multi-pass membrane protein</topology>
    </subcellularLocation>
</comment>
<keyword evidence="6" id="KW-0999">Mitochondrion inner membrane</keyword>
<feature type="repeat" description="Solcar" evidence="10">
    <location>
        <begin position="5"/>
        <end position="108"/>
    </location>
</feature>
<evidence type="ECO:0000256" key="6">
    <source>
        <dbReference type="ARBA" id="ARBA00022792"/>
    </source>
</evidence>
<keyword evidence="8" id="KW-0496">Mitochondrion</keyword>
<keyword evidence="5" id="KW-0677">Repeat</keyword>
<keyword evidence="3 11" id="KW-0813">Transport</keyword>
<reference evidence="13 14" key="1">
    <citation type="journal article" date="2016" name="Proc. Natl. Acad. Sci. U.S.A.">
        <title>Comparative genomics of biotechnologically important yeasts.</title>
        <authorList>
            <person name="Riley R."/>
            <person name="Haridas S."/>
            <person name="Wolfe K.H."/>
            <person name="Lopes M.R."/>
            <person name="Hittinger C.T."/>
            <person name="Goeker M."/>
            <person name="Salamov A.A."/>
            <person name="Wisecaver J.H."/>
            <person name="Long T.M."/>
            <person name="Calvey C.H."/>
            <person name="Aerts A.L."/>
            <person name="Barry K.W."/>
            <person name="Choi C."/>
            <person name="Clum A."/>
            <person name="Coughlan A.Y."/>
            <person name="Deshpande S."/>
            <person name="Douglass A.P."/>
            <person name="Hanson S.J."/>
            <person name="Klenk H.-P."/>
            <person name="LaButti K.M."/>
            <person name="Lapidus A."/>
            <person name="Lindquist E.A."/>
            <person name="Lipzen A.M."/>
            <person name="Meier-Kolthoff J.P."/>
            <person name="Ohm R.A."/>
            <person name="Otillar R.P."/>
            <person name="Pangilinan J.L."/>
            <person name="Peng Y."/>
            <person name="Rokas A."/>
            <person name="Rosa C.A."/>
            <person name="Scheuner C."/>
            <person name="Sibirny A.A."/>
            <person name="Slot J.C."/>
            <person name="Stielow J.B."/>
            <person name="Sun H."/>
            <person name="Kurtzman C.P."/>
            <person name="Blackwell M."/>
            <person name="Grigoriev I.V."/>
            <person name="Jeffries T.W."/>
        </authorList>
    </citation>
    <scope>NUCLEOTIDE SEQUENCE [LARGE SCALE GENOMIC DNA]</scope>
    <source>
        <strain evidence="13 14">DSM 6958</strain>
    </source>
</reference>
<dbReference type="Proteomes" id="UP000095009">
    <property type="component" value="Unassembled WGS sequence"/>
</dbReference>
<evidence type="ECO:0000256" key="11">
    <source>
        <dbReference type="RuleBase" id="RU000488"/>
    </source>
</evidence>
<evidence type="ECO:0000313" key="14">
    <source>
        <dbReference type="Proteomes" id="UP000095009"/>
    </source>
</evidence>
<dbReference type="PANTHER" id="PTHR45939:SF1">
    <property type="entry name" value="MITOCHONDRIAL THIAMINE PYROPHOSPHATE CARRIER 1-RELATED"/>
    <property type="match status" value="1"/>
</dbReference>
<evidence type="ECO:0000256" key="5">
    <source>
        <dbReference type="ARBA" id="ARBA00022737"/>
    </source>
</evidence>
<dbReference type="SUPFAM" id="SSF103506">
    <property type="entry name" value="Mitochondrial carrier"/>
    <property type="match status" value="1"/>
</dbReference>
<dbReference type="InterPro" id="IPR052217">
    <property type="entry name" value="Mito/Peroxisomal_Carrier"/>
</dbReference>
<keyword evidence="7 12" id="KW-1133">Transmembrane helix</keyword>
<dbReference type="PANTHER" id="PTHR45939">
    <property type="entry name" value="PEROXISOMAL MEMBRANE PROTEIN PMP34-RELATED"/>
    <property type="match status" value="1"/>
</dbReference>
<gene>
    <name evidence="13" type="ORF">NADFUDRAFT_57923</name>
</gene>
<evidence type="ECO:0000313" key="13">
    <source>
        <dbReference type="EMBL" id="ODQ65510.1"/>
    </source>
</evidence>
<evidence type="ECO:0000256" key="7">
    <source>
        <dbReference type="ARBA" id="ARBA00022989"/>
    </source>
</evidence>
<feature type="repeat" description="Solcar" evidence="10">
    <location>
        <begin position="230"/>
        <end position="312"/>
    </location>
</feature>
<dbReference type="AlphaFoldDB" id="A0A1E3PJN0"/>
<keyword evidence="14" id="KW-1185">Reference proteome</keyword>
<keyword evidence="9 10" id="KW-0472">Membrane</keyword>
<feature type="repeat" description="Solcar" evidence="10">
    <location>
        <begin position="129"/>
        <end position="222"/>
    </location>
</feature>
<evidence type="ECO:0000256" key="8">
    <source>
        <dbReference type="ARBA" id="ARBA00023128"/>
    </source>
</evidence>
<evidence type="ECO:0000256" key="12">
    <source>
        <dbReference type="SAM" id="Phobius"/>
    </source>
</evidence>
<feature type="transmembrane region" description="Helical" evidence="12">
    <location>
        <begin position="135"/>
        <end position="155"/>
    </location>
</feature>